<gene>
    <name evidence="1" type="ORF">EVAR_40188_1</name>
</gene>
<comment type="caution">
    <text evidence="1">The sequence shown here is derived from an EMBL/GenBank/DDBJ whole genome shotgun (WGS) entry which is preliminary data.</text>
</comment>
<dbReference type="AlphaFoldDB" id="A0A4C1XNV3"/>
<organism evidence="1 2">
    <name type="scientific">Eumeta variegata</name>
    <name type="common">Bagworm moth</name>
    <name type="synonym">Eumeta japonica</name>
    <dbReference type="NCBI Taxonomy" id="151549"/>
    <lineage>
        <taxon>Eukaryota</taxon>
        <taxon>Metazoa</taxon>
        <taxon>Ecdysozoa</taxon>
        <taxon>Arthropoda</taxon>
        <taxon>Hexapoda</taxon>
        <taxon>Insecta</taxon>
        <taxon>Pterygota</taxon>
        <taxon>Neoptera</taxon>
        <taxon>Endopterygota</taxon>
        <taxon>Lepidoptera</taxon>
        <taxon>Glossata</taxon>
        <taxon>Ditrysia</taxon>
        <taxon>Tineoidea</taxon>
        <taxon>Psychidae</taxon>
        <taxon>Oiketicinae</taxon>
        <taxon>Eumeta</taxon>
    </lineage>
</organism>
<sequence length="166" mass="18441">MTQSGMEATRDLAPAHRRRAFTVTQNCTEAVLAHFEYRSGRTKGQTVSGPRPESNVDNSHFDNHLHALTKSPPQTYTDAQVFSVTGDLGKTPRLARREILFPDFMKKKWTGVGDLPLISFTGRAAAPSPTYICFVTLYYIEVERANALVDTLQQVVTDGHDNGDVE</sequence>
<proteinExistence type="predicted"/>
<reference evidence="1 2" key="1">
    <citation type="journal article" date="2019" name="Commun. Biol.">
        <title>The bagworm genome reveals a unique fibroin gene that provides high tensile strength.</title>
        <authorList>
            <person name="Kono N."/>
            <person name="Nakamura H."/>
            <person name="Ohtoshi R."/>
            <person name="Tomita M."/>
            <person name="Numata K."/>
            <person name="Arakawa K."/>
        </authorList>
    </citation>
    <scope>NUCLEOTIDE SEQUENCE [LARGE SCALE GENOMIC DNA]</scope>
</reference>
<evidence type="ECO:0000313" key="2">
    <source>
        <dbReference type="Proteomes" id="UP000299102"/>
    </source>
</evidence>
<dbReference type="Proteomes" id="UP000299102">
    <property type="component" value="Unassembled WGS sequence"/>
</dbReference>
<dbReference type="EMBL" id="BGZK01000883">
    <property type="protein sequence ID" value="GBP63937.1"/>
    <property type="molecule type" value="Genomic_DNA"/>
</dbReference>
<protein>
    <submittedName>
        <fullName evidence="1">Uncharacterized protein</fullName>
    </submittedName>
</protein>
<keyword evidence="2" id="KW-1185">Reference proteome</keyword>
<accession>A0A4C1XNV3</accession>
<evidence type="ECO:0000313" key="1">
    <source>
        <dbReference type="EMBL" id="GBP63937.1"/>
    </source>
</evidence>
<name>A0A4C1XNV3_EUMVA</name>